<protein>
    <submittedName>
        <fullName evidence="2">Jg9368 protein</fullName>
    </submittedName>
</protein>
<feature type="compositionally biased region" description="Low complexity" evidence="1">
    <location>
        <begin position="38"/>
        <end position="51"/>
    </location>
</feature>
<dbReference type="AlphaFoldDB" id="A0A8S4S1G7"/>
<comment type="caution">
    <text evidence="2">The sequence shown here is derived from an EMBL/GenBank/DDBJ whole genome shotgun (WGS) entry which is preliminary data.</text>
</comment>
<evidence type="ECO:0000256" key="1">
    <source>
        <dbReference type="SAM" id="MobiDB-lite"/>
    </source>
</evidence>
<proteinExistence type="predicted"/>
<feature type="compositionally biased region" description="Basic residues" evidence="1">
    <location>
        <begin position="19"/>
        <end position="31"/>
    </location>
</feature>
<accession>A0A8S4S1G7</accession>
<dbReference type="Proteomes" id="UP000838756">
    <property type="component" value="Unassembled WGS sequence"/>
</dbReference>
<name>A0A8S4S1G7_9NEOP</name>
<dbReference type="EMBL" id="CAKXAJ010025746">
    <property type="protein sequence ID" value="CAH2243452.1"/>
    <property type="molecule type" value="Genomic_DNA"/>
</dbReference>
<gene>
    <name evidence="2" type="primary">jg9368</name>
    <name evidence="2" type="ORF">PAEG_LOCUS19600</name>
</gene>
<organism evidence="2 3">
    <name type="scientific">Pararge aegeria aegeria</name>
    <dbReference type="NCBI Taxonomy" id="348720"/>
    <lineage>
        <taxon>Eukaryota</taxon>
        <taxon>Metazoa</taxon>
        <taxon>Ecdysozoa</taxon>
        <taxon>Arthropoda</taxon>
        <taxon>Hexapoda</taxon>
        <taxon>Insecta</taxon>
        <taxon>Pterygota</taxon>
        <taxon>Neoptera</taxon>
        <taxon>Endopterygota</taxon>
        <taxon>Lepidoptera</taxon>
        <taxon>Glossata</taxon>
        <taxon>Ditrysia</taxon>
        <taxon>Papilionoidea</taxon>
        <taxon>Nymphalidae</taxon>
        <taxon>Satyrinae</taxon>
        <taxon>Satyrini</taxon>
        <taxon>Parargina</taxon>
        <taxon>Pararge</taxon>
    </lineage>
</organism>
<keyword evidence="3" id="KW-1185">Reference proteome</keyword>
<feature type="region of interest" description="Disordered" evidence="1">
    <location>
        <begin position="1"/>
        <end position="53"/>
    </location>
</feature>
<sequence length="79" mass="8665">MSQDVCHRHRRSLNEFRSRRAKKTRAKHARVKSGGAGATPREAATAPAPRASVFGPGSAPCDATFGFLELKLIWLLHII</sequence>
<evidence type="ECO:0000313" key="3">
    <source>
        <dbReference type="Proteomes" id="UP000838756"/>
    </source>
</evidence>
<evidence type="ECO:0000313" key="2">
    <source>
        <dbReference type="EMBL" id="CAH2243452.1"/>
    </source>
</evidence>
<reference evidence="2" key="1">
    <citation type="submission" date="2022-03" db="EMBL/GenBank/DDBJ databases">
        <authorList>
            <person name="Lindestad O."/>
        </authorList>
    </citation>
    <scope>NUCLEOTIDE SEQUENCE</scope>
</reference>